<dbReference type="Proteomes" id="UP000326759">
    <property type="component" value="Unassembled WGS sequence"/>
</dbReference>
<comment type="similarity">
    <text evidence="1">Belongs to the major facilitator superfamily.</text>
</comment>
<comment type="caution">
    <text evidence="3">The sequence shown here is derived from an EMBL/GenBank/DDBJ whole genome shotgun (WGS) entry which is preliminary data.</text>
</comment>
<dbReference type="GO" id="GO:0005886">
    <property type="term" value="C:plasma membrane"/>
    <property type="evidence" value="ECO:0007669"/>
    <property type="project" value="TreeGrafter"/>
</dbReference>
<feature type="transmembrane region" description="Helical" evidence="2">
    <location>
        <begin position="83"/>
        <end position="104"/>
    </location>
</feature>
<keyword evidence="2" id="KW-0472">Membrane</keyword>
<dbReference type="OrthoDB" id="1730117at2759"/>
<evidence type="ECO:0000256" key="1">
    <source>
        <dbReference type="ARBA" id="ARBA00008335"/>
    </source>
</evidence>
<evidence type="ECO:0000256" key="2">
    <source>
        <dbReference type="SAM" id="Phobius"/>
    </source>
</evidence>
<dbReference type="FunFam" id="1.20.1250.20:FF:000431">
    <property type="entry name" value="Predicted protein"/>
    <property type="match status" value="1"/>
</dbReference>
<dbReference type="EMBL" id="SEYY01021958">
    <property type="protein sequence ID" value="KAB7495924.1"/>
    <property type="molecule type" value="Genomic_DNA"/>
</dbReference>
<accession>A0A5N5SPA5</accession>
<keyword evidence="2" id="KW-1133">Transmembrane helix</keyword>
<evidence type="ECO:0000313" key="3">
    <source>
        <dbReference type="EMBL" id="KAB7495924.1"/>
    </source>
</evidence>
<feature type="transmembrane region" description="Helical" evidence="2">
    <location>
        <begin position="292"/>
        <end position="310"/>
    </location>
</feature>
<name>A0A5N5SPA5_9CRUS</name>
<dbReference type="GO" id="GO:0015293">
    <property type="term" value="F:symporter activity"/>
    <property type="evidence" value="ECO:0007669"/>
    <property type="project" value="InterPro"/>
</dbReference>
<dbReference type="CDD" id="cd17491">
    <property type="entry name" value="MFS_MFSD12"/>
    <property type="match status" value="1"/>
</dbReference>
<evidence type="ECO:0000313" key="4">
    <source>
        <dbReference type="Proteomes" id="UP000326759"/>
    </source>
</evidence>
<feature type="transmembrane region" description="Helical" evidence="2">
    <location>
        <begin position="156"/>
        <end position="179"/>
    </location>
</feature>
<dbReference type="GO" id="GO:0008643">
    <property type="term" value="P:carbohydrate transport"/>
    <property type="evidence" value="ECO:0007669"/>
    <property type="project" value="InterPro"/>
</dbReference>
<dbReference type="InterPro" id="IPR036259">
    <property type="entry name" value="MFS_trans_sf"/>
</dbReference>
<dbReference type="SUPFAM" id="SSF103473">
    <property type="entry name" value="MFS general substrate transporter"/>
    <property type="match status" value="1"/>
</dbReference>
<feature type="transmembrane region" description="Helical" evidence="2">
    <location>
        <begin position="349"/>
        <end position="372"/>
    </location>
</feature>
<dbReference type="Pfam" id="PF13347">
    <property type="entry name" value="MFS_2"/>
    <property type="match status" value="1"/>
</dbReference>
<feature type="transmembrane region" description="Helical" evidence="2">
    <location>
        <begin position="322"/>
        <end position="343"/>
    </location>
</feature>
<dbReference type="AlphaFoldDB" id="A0A5N5SPA5"/>
<dbReference type="InterPro" id="IPR039672">
    <property type="entry name" value="MFS_2"/>
</dbReference>
<dbReference type="PANTHER" id="PTHR11328:SF28">
    <property type="entry name" value="MAJOR FACILITATOR SUPERFAMILY DOMAIN-CONTAINING PROTEIN 12"/>
    <property type="match status" value="1"/>
</dbReference>
<gene>
    <name evidence="3" type="ORF">Anas_03801</name>
</gene>
<dbReference type="Gene3D" id="1.20.1250.20">
    <property type="entry name" value="MFS general substrate transporter like domains"/>
    <property type="match status" value="2"/>
</dbReference>
<protein>
    <submittedName>
        <fullName evidence="3">Major facilitator superfamily domain-containing protein 12</fullName>
    </submittedName>
</protein>
<feature type="transmembrane region" description="Helical" evidence="2">
    <location>
        <begin position="200"/>
        <end position="224"/>
    </location>
</feature>
<dbReference type="PANTHER" id="PTHR11328">
    <property type="entry name" value="MAJOR FACILITATOR SUPERFAMILY DOMAIN-CONTAINING PROTEIN"/>
    <property type="match status" value="1"/>
</dbReference>
<feature type="transmembrane region" description="Helical" evidence="2">
    <location>
        <begin position="116"/>
        <end position="136"/>
    </location>
</feature>
<reference evidence="3 4" key="1">
    <citation type="journal article" date="2019" name="PLoS Biol.">
        <title>Sex chromosomes control vertical transmission of feminizing Wolbachia symbionts in an isopod.</title>
        <authorList>
            <person name="Becking T."/>
            <person name="Chebbi M.A."/>
            <person name="Giraud I."/>
            <person name="Moumen B."/>
            <person name="Laverre T."/>
            <person name="Caubet Y."/>
            <person name="Peccoud J."/>
            <person name="Gilbert C."/>
            <person name="Cordaux R."/>
        </authorList>
    </citation>
    <scope>NUCLEOTIDE SEQUENCE [LARGE SCALE GENOMIC DNA]</scope>
    <source>
        <strain evidence="3">ANa2</strain>
        <tissue evidence="3">Whole body excluding digestive tract and cuticle</tissue>
    </source>
</reference>
<keyword evidence="2" id="KW-0812">Transmembrane</keyword>
<organism evidence="3 4">
    <name type="scientific">Armadillidium nasatum</name>
    <dbReference type="NCBI Taxonomy" id="96803"/>
    <lineage>
        <taxon>Eukaryota</taxon>
        <taxon>Metazoa</taxon>
        <taxon>Ecdysozoa</taxon>
        <taxon>Arthropoda</taxon>
        <taxon>Crustacea</taxon>
        <taxon>Multicrustacea</taxon>
        <taxon>Malacostraca</taxon>
        <taxon>Eumalacostraca</taxon>
        <taxon>Peracarida</taxon>
        <taxon>Isopoda</taxon>
        <taxon>Oniscidea</taxon>
        <taxon>Crinocheta</taxon>
        <taxon>Armadillidiidae</taxon>
        <taxon>Armadillidium</taxon>
    </lineage>
</organism>
<keyword evidence="4" id="KW-1185">Reference proteome</keyword>
<proteinExistence type="inferred from homology"/>
<sequence length="429" mass="48058">MTLTFKVKYGYGVGHILNDLCSAIWFSYLLLYFHHVLLFPSALAGVVLLIGQIADALSTPFVGHEADRTDDLPFCIKYGRRKTWHLIGTLSVLSSFAFIFLGCFGCTEMTSPWARVLYFSPFVIVFQFGWACTQISHLAILPNLSSDPNDRTELNAIRYGFTVVSTIAVYCITWLVLGLTSSTSSTSAATKDVLSPKDELKFVTLVFIILGIGAVFALIFHLMVKEKNDSYLALEDETQEKPRRLMVWKDWLREPQFFQVALIYMATRLYCNLTQAYMPIYLEDTLLLDEKSIAYIPLVMYVAGFTTTTVMKPLNRIAGRKITFLIGCAIGAGGVVWVFFGQGPLYRTYYIYLVAILMGSGASTMLVTVLSLSADMIGNNIECGAFVYGSLSFTDKLSNGLVVMIIQYFSPCLFVNKYNLMLLEYAYSI</sequence>